<proteinExistence type="predicted"/>
<comment type="caution">
    <text evidence="1">The sequence shown here is derived from an EMBL/GenBank/DDBJ whole genome shotgun (WGS) entry which is preliminary data.</text>
</comment>
<name>A0A4V3XHU4_9APHY</name>
<evidence type="ECO:0000313" key="1">
    <source>
        <dbReference type="EMBL" id="THH26663.1"/>
    </source>
</evidence>
<evidence type="ECO:0008006" key="3">
    <source>
        <dbReference type="Google" id="ProtNLM"/>
    </source>
</evidence>
<dbReference type="AlphaFoldDB" id="A0A4V3XHU4"/>
<dbReference type="OrthoDB" id="10655474at2759"/>
<gene>
    <name evidence="1" type="ORF">EUX98_g7527</name>
</gene>
<evidence type="ECO:0000313" key="2">
    <source>
        <dbReference type="Proteomes" id="UP000308730"/>
    </source>
</evidence>
<dbReference type="Proteomes" id="UP000308730">
    <property type="component" value="Unassembled WGS sequence"/>
</dbReference>
<accession>A0A4V3XHU4</accession>
<protein>
    <recommendedName>
        <fullName evidence="3">ELMO domain-containing protein</fullName>
    </recommendedName>
</protein>
<organism evidence="1 2">
    <name type="scientific">Antrodiella citrinella</name>
    <dbReference type="NCBI Taxonomy" id="2447956"/>
    <lineage>
        <taxon>Eukaryota</taxon>
        <taxon>Fungi</taxon>
        <taxon>Dikarya</taxon>
        <taxon>Basidiomycota</taxon>
        <taxon>Agaricomycotina</taxon>
        <taxon>Agaricomycetes</taxon>
        <taxon>Polyporales</taxon>
        <taxon>Steccherinaceae</taxon>
        <taxon>Antrodiella</taxon>
    </lineage>
</organism>
<reference evidence="1 2" key="1">
    <citation type="submission" date="2019-02" db="EMBL/GenBank/DDBJ databases">
        <title>Genome sequencing of the rare red list fungi Antrodiella citrinella (Flaviporus citrinellus).</title>
        <authorList>
            <person name="Buettner E."/>
            <person name="Kellner H."/>
        </authorList>
    </citation>
    <scope>NUCLEOTIDE SEQUENCE [LARGE SCALE GENOMIC DNA]</scope>
    <source>
        <strain evidence="1 2">DSM 108506</strain>
    </source>
</reference>
<sequence length="136" mass="16014">MLDKGRTCPPQWSAFAKQKLPCDLVDILSEPDMFSEQDGDFKNVSYGVAMLTLLHSCMKVAVYHIEHELDEHNYTNMCLNSLFHQREKFYQAMWNKRHLIHAQDQFAHISLALDFHTFSVQAFRCVHTLWKMSEYS</sequence>
<dbReference type="EMBL" id="SGPM01000322">
    <property type="protein sequence ID" value="THH26663.1"/>
    <property type="molecule type" value="Genomic_DNA"/>
</dbReference>
<keyword evidence="2" id="KW-1185">Reference proteome</keyword>